<evidence type="ECO:0000313" key="2">
    <source>
        <dbReference type="Proteomes" id="UP000012589"/>
    </source>
</evidence>
<gene>
    <name evidence="1" type="ORF">C823_04321</name>
</gene>
<dbReference type="Proteomes" id="UP000012589">
    <property type="component" value="Unassembled WGS sequence"/>
</dbReference>
<dbReference type="eggNOG" id="ENOG50343DQ">
    <property type="taxonomic scope" value="Bacteria"/>
</dbReference>
<sequence>MKNYEKPMIIANDSLAEGVYAASGSASNSGGSGDDCYTVNAYIHQRPETGRQDYRIQVNGVHAAGDGHHSGQQHLFLTFNQPVTYGSSNGTLAGGNNTNCIEIAYAYHNNGNDNVGLGDIVVTAGDGLEISGSVLTCNRNCGQH</sequence>
<comment type="caution">
    <text evidence="1">The sequence shown here is derived from an EMBL/GenBank/DDBJ whole genome shotgun (WGS) entry which is preliminary data.</text>
</comment>
<name>N2A715_9FIRM</name>
<dbReference type="STRING" id="1235802.C823_04321"/>
<dbReference type="AlphaFoldDB" id="N2A715"/>
<organism evidence="1 2">
    <name type="scientific">Eubacterium plexicaudatum ASF492</name>
    <dbReference type="NCBI Taxonomy" id="1235802"/>
    <lineage>
        <taxon>Bacteria</taxon>
        <taxon>Bacillati</taxon>
        <taxon>Bacillota</taxon>
        <taxon>Clostridia</taxon>
        <taxon>Eubacteriales</taxon>
        <taxon>Eubacteriaceae</taxon>
        <taxon>Eubacterium</taxon>
    </lineage>
</organism>
<proteinExistence type="predicted"/>
<dbReference type="PATRIC" id="fig|1235802.3.peg.4589"/>
<dbReference type="HOGENOM" id="CLU_1793563_0_0_9"/>
<reference evidence="1 2" key="1">
    <citation type="journal article" date="2014" name="Genome Announc.">
        <title>Draft genome sequences of the altered schaedler flora, a defined bacterial community from gnotobiotic mice.</title>
        <authorList>
            <person name="Wannemuehler M.J."/>
            <person name="Overstreet A.M."/>
            <person name="Ward D.V."/>
            <person name="Phillips G.J."/>
        </authorList>
    </citation>
    <scope>NUCLEOTIDE SEQUENCE [LARGE SCALE GENOMIC DNA]</scope>
    <source>
        <strain evidence="1 2">ASF492</strain>
    </source>
</reference>
<keyword evidence="2" id="KW-1185">Reference proteome</keyword>
<dbReference type="EMBL" id="AQFT01000126">
    <property type="protein sequence ID" value="EMZ21870.1"/>
    <property type="molecule type" value="Genomic_DNA"/>
</dbReference>
<protein>
    <submittedName>
        <fullName evidence="1">Uncharacterized protein</fullName>
    </submittedName>
</protein>
<accession>N2A715</accession>
<dbReference type="OrthoDB" id="1859467at2"/>
<evidence type="ECO:0000313" key="1">
    <source>
        <dbReference type="EMBL" id="EMZ21870.1"/>
    </source>
</evidence>